<reference evidence="12" key="1">
    <citation type="journal article" date="2014" name="Genome Announc.">
        <title>Genome sequence and annotation of Acremonium chrysogenum, producer of the beta-lactam antibiotic cephalosporin C.</title>
        <authorList>
            <person name="Terfehr D."/>
            <person name="Dahlmann T.A."/>
            <person name="Specht T."/>
            <person name="Zadra I."/>
            <person name="Kuernsteiner H."/>
            <person name="Kueck U."/>
        </authorList>
    </citation>
    <scope>NUCLEOTIDE SEQUENCE [LARGE SCALE GENOMIC DNA]</scope>
    <source>
        <strain evidence="12">ATCC 11550 / CBS 779.69 / DSM 880 / IAM 14645 / JCM 23072 / IMI 49137</strain>
    </source>
</reference>
<dbReference type="Proteomes" id="UP000029964">
    <property type="component" value="Unassembled WGS sequence"/>
</dbReference>
<dbReference type="InterPro" id="IPR002759">
    <property type="entry name" value="Pop5/Rpp14/Rnp2-like"/>
</dbReference>
<keyword evidence="12" id="KW-1185">Reference proteome</keyword>
<evidence type="ECO:0000256" key="5">
    <source>
        <dbReference type="ARBA" id="ARBA00022694"/>
    </source>
</evidence>
<dbReference type="EMBL" id="JPKY01000070">
    <property type="protein sequence ID" value="KFH43417.1"/>
    <property type="molecule type" value="Genomic_DNA"/>
</dbReference>
<dbReference type="PANTHER" id="PTHR15441">
    <property type="entry name" value="RIBONUCLEASE P PROTEIN SUBUNIT P14"/>
    <property type="match status" value="1"/>
</dbReference>
<dbReference type="STRING" id="857340.A0A086T235"/>
<evidence type="ECO:0000256" key="8">
    <source>
        <dbReference type="ARBA" id="ARBA00044198"/>
    </source>
</evidence>
<dbReference type="HOGENOM" id="CLU_086710_1_1_1"/>
<proteinExistence type="inferred from homology"/>
<evidence type="ECO:0000256" key="1">
    <source>
        <dbReference type="ARBA" id="ARBA00000928"/>
    </source>
</evidence>
<dbReference type="PANTHER" id="PTHR15441:SF2">
    <property type="entry name" value="RIBONUCLEASE P_MRP PROTEIN SUBUNIT POP5"/>
    <property type="match status" value="1"/>
</dbReference>
<dbReference type="InterPro" id="IPR038085">
    <property type="entry name" value="Rnp2-like_sf"/>
</dbReference>
<evidence type="ECO:0000256" key="4">
    <source>
        <dbReference type="ARBA" id="ARBA00012179"/>
    </source>
</evidence>
<keyword evidence="6" id="KW-0378">Hydrolase</keyword>
<gene>
    <name evidence="11" type="ORF">ACRE_058460</name>
</gene>
<organism evidence="11 12">
    <name type="scientific">Hapsidospora chrysogenum (strain ATCC 11550 / CBS 779.69 / DSM 880 / IAM 14645 / JCM 23072 / IMI 49137)</name>
    <name type="common">Acremonium chrysogenum</name>
    <dbReference type="NCBI Taxonomy" id="857340"/>
    <lineage>
        <taxon>Eukaryota</taxon>
        <taxon>Fungi</taxon>
        <taxon>Dikarya</taxon>
        <taxon>Ascomycota</taxon>
        <taxon>Pezizomycotina</taxon>
        <taxon>Sordariomycetes</taxon>
        <taxon>Hypocreomycetidae</taxon>
        <taxon>Hypocreales</taxon>
        <taxon>Bionectriaceae</taxon>
        <taxon>Hapsidospora</taxon>
    </lineage>
</organism>
<comment type="catalytic activity">
    <reaction evidence="1">
        <text>Endonucleolytic cleavage of RNA, removing 5'-extranucleotides from tRNA precursor.</text>
        <dbReference type="EC" id="3.1.26.5"/>
    </reaction>
</comment>
<evidence type="ECO:0000256" key="7">
    <source>
        <dbReference type="ARBA" id="ARBA00023242"/>
    </source>
</evidence>
<dbReference type="OrthoDB" id="24745at2759"/>
<dbReference type="Pfam" id="PF01900">
    <property type="entry name" value="RNase_P_Rpp14"/>
    <property type="match status" value="1"/>
</dbReference>
<evidence type="ECO:0000313" key="11">
    <source>
        <dbReference type="EMBL" id="KFH43417.1"/>
    </source>
</evidence>
<evidence type="ECO:0000256" key="2">
    <source>
        <dbReference type="ARBA" id="ARBA00004123"/>
    </source>
</evidence>
<comment type="similarity">
    <text evidence="3">Belongs to the eukaryotic/archaeal RNase P protein component 2 family.</text>
</comment>
<dbReference type="SUPFAM" id="SSF160350">
    <property type="entry name" value="Rnp2-like"/>
    <property type="match status" value="1"/>
</dbReference>
<dbReference type="Gene3D" id="3.30.70.3250">
    <property type="entry name" value="Ribonuclease P, Pop5 subunit"/>
    <property type="match status" value="1"/>
</dbReference>
<dbReference type="GO" id="GO:0000172">
    <property type="term" value="C:ribonuclease MRP complex"/>
    <property type="evidence" value="ECO:0007669"/>
    <property type="project" value="TreeGrafter"/>
</dbReference>
<dbReference type="FunFam" id="3.30.70.3250:FF:000004">
    <property type="entry name" value="Ribonuclease P/MRP protein subunit POP5"/>
    <property type="match status" value="1"/>
</dbReference>
<dbReference type="AlphaFoldDB" id="A0A086T235"/>
<keyword evidence="7" id="KW-0539">Nucleus</keyword>
<keyword evidence="5" id="KW-0819">tRNA processing</keyword>
<evidence type="ECO:0000256" key="10">
    <source>
        <dbReference type="SAM" id="MobiDB-lite"/>
    </source>
</evidence>
<comment type="caution">
    <text evidence="11">The sequence shown here is derived from an EMBL/GenBank/DDBJ whole genome shotgun (WGS) entry which is preliminary data.</text>
</comment>
<dbReference type="GO" id="GO:0005730">
    <property type="term" value="C:nucleolus"/>
    <property type="evidence" value="ECO:0007669"/>
    <property type="project" value="TreeGrafter"/>
</dbReference>
<comment type="subcellular location">
    <subcellularLocation>
        <location evidence="2">Nucleus</location>
    </subcellularLocation>
</comment>
<evidence type="ECO:0000256" key="3">
    <source>
        <dbReference type="ARBA" id="ARBA00010800"/>
    </source>
</evidence>
<dbReference type="GO" id="GO:0004526">
    <property type="term" value="F:ribonuclease P activity"/>
    <property type="evidence" value="ECO:0007669"/>
    <property type="project" value="UniProtKB-EC"/>
</dbReference>
<evidence type="ECO:0000256" key="9">
    <source>
        <dbReference type="ARBA" id="ARBA00055200"/>
    </source>
</evidence>
<accession>A0A086T235</accession>
<dbReference type="GO" id="GO:0030681">
    <property type="term" value="C:multimeric ribonuclease P complex"/>
    <property type="evidence" value="ECO:0007669"/>
    <property type="project" value="TreeGrafter"/>
</dbReference>
<evidence type="ECO:0000256" key="6">
    <source>
        <dbReference type="ARBA" id="ARBA00022801"/>
    </source>
</evidence>
<evidence type="ECO:0000313" key="12">
    <source>
        <dbReference type="Proteomes" id="UP000029964"/>
    </source>
</evidence>
<comment type="function">
    <text evidence="9">Component of ribonuclease P, a protein complex that generates mature tRNA molecules by cleaving their 5'-ends. Also a component of RNase MRP, which cleaves pre-rRNA sequences.</text>
</comment>
<dbReference type="GO" id="GO:0033204">
    <property type="term" value="F:ribonuclease P RNA binding"/>
    <property type="evidence" value="ECO:0007669"/>
    <property type="project" value="TreeGrafter"/>
</dbReference>
<protein>
    <recommendedName>
        <fullName evidence="8">Ribonuclease P/MRP protein subunit POP5</fullName>
        <ecNumber evidence="4">3.1.26.5</ecNumber>
    </recommendedName>
</protein>
<dbReference type="GO" id="GO:0000460">
    <property type="term" value="P:maturation of 5.8S rRNA"/>
    <property type="evidence" value="ECO:0007669"/>
    <property type="project" value="UniProtKB-ARBA"/>
</dbReference>
<sequence>MVRIKERYLLVNIVYPPDPSKPAESSLPSHVVHHQPTTDKLTYQSLLKAIKTEVALLFGDYGSGSLDASLSIKYLSLATSTFIIRCPRAHYRMLWAALTFLHHVPIAHGSGRPCIFRVVRVSGTMRKAEEEAIRRAKRLIIAAQEEASCATSTLTDAHVLQEPLPTDITDESSDESMGEGDG</sequence>
<feature type="region of interest" description="Disordered" evidence="10">
    <location>
        <begin position="161"/>
        <end position="182"/>
    </location>
</feature>
<dbReference type="GO" id="GO:0001682">
    <property type="term" value="P:tRNA 5'-leader removal"/>
    <property type="evidence" value="ECO:0007669"/>
    <property type="project" value="InterPro"/>
</dbReference>
<dbReference type="EC" id="3.1.26.5" evidence="4"/>
<feature type="compositionally biased region" description="Acidic residues" evidence="10">
    <location>
        <begin position="168"/>
        <end position="182"/>
    </location>
</feature>
<name>A0A086T235_HAPC1</name>